<dbReference type="SMART" id="SM00353">
    <property type="entry name" value="HLH"/>
    <property type="match status" value="1"/>
</dbReference>
<feature type="region of interest" description="Disordered" evidence="1">
    <location>
        <begin position="180"/>
        <end position="276"/>
    </location>
</feature>
<dbReference type="OrthoDB" id="690068at2759"/>
<organism evidence="3 4">
    <name type="scientific">Psilocybe cf. subviscida</name>
    <dbReference type="NCBI Taxonomy" id="2480587"/>
    <lineage>
        <taxon>Eukaryota</taxon>
        <taxon>Fungi</taxon>
        <taxon>Dikarya</taxon>
        <taxon>Basidiomycota</taxon>
        <taxon>Agaricomycotina</taxon>
        <taxon>Agaricomycetes</taxon>
        <taxon>Agaricomycetidae</taxon>
        <taxon>Agaricales</taxon>
        <taxon>Agaricineae</taxon>
        <taxon>Strophariaceae</taxon>
        <taxon>Psilocybe</taxon>
    </lineage>
</organism>
<dbReference type="Proteomes" id="UP000567179">
    <property type="component" value="Unassembled WGS sequence"/>
</dbReference>
<dbReference type="GO" id="GO:0046983">
    <property type="term" value="F:protein dimerization activity"/>
    <property type="evidence" value="ECO:0007669"/>
    <property type="project" value="InterPro"/>
</dbReference>
<reference evidence="3 4" key="1">
    <citation type="journal article" date="2020" name="ISME J.">
        <title>Uncovering the hidden diversity of litter-decomposition mechanisms in mushroom-forming fungi.</title>
        <authorList>
            <person name="Floudas D."/>
            <person name="Bentzer J."/>
            <person name="Ahren D."/>
            <person name="Johansson T."/>
            <person name="Persson P."/>
            <person name="Tunlid A."/>
        </authorList>
    </citation>
    <scope>NUCLEOTIDE SEQUENCE [LARGE SCALE GENOMIC DNA]</scope>
    <source>
        <strain evidence="3 4">CBS 101986</strain>
    </source>
</reference>
<dbReference type="EMBL" id="JAACJJ010000015">
    <property type="protein sequence ID" value="KAF5325019.1"/>
    <property type="molecule type" value="Genomic_DNA"/>
</dbReference>
<keyword evidence="4" id="KW-1185">Reference proteome</keyword>
<feature type="domain" description="BHLH" evidence="2">
    <location>
        <begin position="76"/>
        <end position="170"/>
    </location>
</feature>
<dbReference type="SUPFAM" id="SSF47459">
    <property type="entry name" value="HLH, helix-loop-helix DNA-binding domain"/>
    <property type="match status" value="1"/>
</dbReference>
<evidence type="ECO:0000313" key="3">
    <source>
        <dbReference type="EMBL" id="KAF5325019.1"/>
    </source>
</evidence>
<dbReference type="InterPro" id="IPR045239">
    <property type="entry name" value="bHLH95_bHLH"/>
</dbReference>
<accession>A0A8H5F601</accession>
<name>A0A8H5F601_9AGAR</name>
<dbReference type="PROSITE" id="PS50888">
    <property type="entry name" value="BHLH"/>
    <property type="match status" value="1"/>
</dbReference>
<dbReference type="Pfam" id="PF00010">
    <property type="entry name" value="HLH"/>
    <property type="match status" value="1"/>
</dbReference>
<feature type="region of interest" description="Disordered" evidence="1">
    <location>
        <begin position="104"/>
        <end position="153"/>
    </location>
</feature>
<protein>
    <recommendedName>
        <fullName evidence="2">BHLH domain-containing protein</fullName>
    </recommendedName>
</protein>
<comment type="caution">
    <text evidence="3">The sequence shown here is derived from an EMBL/GenBank/DDBJ whole genome shotgun (WGS) entry which is preliminary data.</text>
</comment>
<dbReference type="CDD" id="cd11393">
    <property type="entry name" value="bHLH_AtbHLH_like"/>
    <property type="match status" value="1"/>
</dbReference>
<feature type="compositionally biased region" description="Acidic residues" evidence="1">
    <location>
        <begin position="117"/>
        <end position="130"/>
    </location>
</feature>
<feature type="region of interest" description="Disordered" evidence="1">
    <location>
        <begin position="291"/>
        <end position="335"/>
    </location>
</feature>
<dbReference type="AlphaFoldDB" id="A0A8H5F601"/>
<feature type="compositionally biased region" description="Basic and acidic residues" evidence="1">
    <location>
        <begin position="219"/>
        <end position="228"/>
    </location>
</feature>
<feature type="compositionally biased region" description="Low complexity" evidence="1">
    <location>
        <begin position="23"/>
        <end position="34"/>
    </location>
</feature>
<evidence type="ECO:0000313" key="4">
    <source>
        <dbReference type="Proteomes" id="UP000567179"/>
    </source>
</evidence>
<feature type="region of interest" description="Disordered" evidence="1">
    <location>
        <begin position="1"/>
        <end position="89"/>
    </location>
</feature>
<sequence length="455" mass="49383">MPESYAASVNPPRRAKRAPIVESPPSTTSSTSESGQMRPYAPRTTTNTSEPAEPPPPPAKRGRKPGPLSKSAREAQRRLNHSIIEKARRTKINDALASLRQLVPVDYGQKKGQNESHDDDAEETDDDEGGEPSNDGKTSAKGKGKGKKEEKEKEFKLEILVRTVTFLQDLLKRVAALEAAASTPPVQALPPCQNCMAGKESRKRKHMHIQEEDAAPTHWPDDADDRLRGAKIPRHAENITPPSENASRCGRNSALTSPSLDPHPDSPSRAQSQQHQLPPISSWLLPKHDPVIDPQLLPNDAPHSRHRALSTSSSARPSPHLTPYLPSPPSSTHVEAIRTSQMPPHLSLGPVATASIVNQPTGAVRGPRTPEDENAASLLLQISASSPPFRPARDDRRNSRGSLLDPSAFLLHGPSASERNQVPSQRTERVGAEARQVQTPSSMLGLHSVLNKAAY</sequence>
<dbReference type="Gene3D" id="4.10.280.10">
    <property type="entry name" value="Helix-loop-helix DNA-binding domain"/>
    <property type="match status" value="1"/>
</dbReference>
<dbReference type="InterPro" id="IPR036638">
    <property type="entry name" value="HLH_DNA-bd_sf"/>
</dbReference>
<feature type="region of interest" description="Disordered" evidence="1">
    <location>
        <begin position="384"/>
        <end position="439"/>
    </location>
</feature>
<proteinExistence type="predicted"/>
<feature type="compositionally biased region" description="Basic and acidic residues" evidence="1">
    <location>
        <begin position="71"/>
        <end position="87"/>
    </location>
</feature>
<dbReference type="InterPro" id="IPR011598">
    <property type="entry name" value="bHLH_dom"/>
</dbReference>
<evidence type="ECO:0000256" key="1">
    <source>
        <dbReference type="SAM" id="MobiDB-lite"/>
    </source>
</evidence>
<gene>
    <name evidence="3" type="ORF">D9619_009575</name>
</gene>
<evidence type="ECO:0000259" key="2">
    <source>
        <dbReference type="PROSITE" id="PS50888"/>
    </source>
</evidence>